<dbReference type="Proteomes" id="UP001515480">
    <property type="component" value="Unassembled WGS sequence"/>
</dbReference>
<evidence type="ECO:0000256" key="1">
    <source>
        <dbReference type="SAM" id="MobiDB-lite"/>
    </source>
</evidence>
<organism evidence="2 3">
    <name type="scientific">Prymnesium parvum</name>
    <name type="common">Toxic golden alga</name>
    <dbReference type="NCBI Taxonomy" id="97485"/>
    <lineage>
        <taxon>Eukaryota</taxon>
        <taxon>Haptista</taxon>
        <taxon>Haptophyta</taxon>
        <taxon>Prymnesiophyceae</taxon>
        <taxon>Prymnesiales</taxon>
        <taxon>Prymnesiaceae</taxon>
        <taxon>Prymnesium</taxon>
    </lineage>
</organism>
<sequence length="837" mass="88982">MPAPHFPPHTMLFAPLPPDLPSRAPADGLRVAFFVCSSARAEEACDVPFVRAVLPSLARSLAASPRLISSQAIPSSSEGVNISQAIPSSSPRLISSQAIPSSSEGVNISQAIPSSSPRLTSSQAMPSSSEGVNISQAIPSSSEGVDISQAIPSSSEGVDSSDGWEYSLFVGVRTEEHSDASLARLSDCAARAADAPLRARGLRFRTHLLRHAAGRCLPSLSLAALSASADYICLAHEAARLLPPRWAERAIARLAAADPPNFGAAAGCVHRTHLRLFGSYAPLALADADAAEWLGRVYARAAPPRRNASERLAPLVLLGRQVVRTAAAAAETRRLVEHLRHASLRVARAFPYPPHPPADRAGARLDAPPHEAEGRAWLAVAVPTCERRGYVRLCAAALAASRHPHDVHVFDDASRSFSARELAAWFGTRWVHTHARRAGPDGTGLRVLRWFVRSGAYGRVVTIDSDTIAAPEWHSRLRALAARGGLVSAYRSSLHAAERCAAEACEMASLGNAGVVWPARLAAAFVAQLDGAAPPREGFDWAWVAWARRRGVVLRAPAHSLLLHVGTHGAHTQGRAAVEAAVGFPLAELPAEARFAALRYVDGRRAAAEAAEAAEGEWVVAFALPANNSRLAAAALANAAAARRVLPGWSCRFYVDAPPPPRLAAGLAALGARVVAADARVPPALWPLLALDEPAVARLVGRRVGARLGERDGVAVGAWVHAGTRFHVVRDHPRHAAPMGAGRWAVRRGALSHVRALLHYSRHATEESFLNAVVWPIARHSVTQHDAFSCGKYEGALPFPLPVDRRRGEFVGQPFSARRADVRALLDAAQPPECVPS</sequence>
<reference evidence="2 3" key="1">
    <citation type="journal article" date="2024" name="Science">
        <title>Giant polyketide synthase enzymes in the biosynthesis of giant marine polyether toxins.</title>
        <authorList>
            <person name="Fallon T.R."/>
            <person name="Shende V.V."/>
            <person name="Wierzbicki I.H."/>
            <person name="Pendleton A.L."/>
            <person name="Watervoot N.F."/>
            <person name="Auber R.P."/>
            <person name="Gonzalez D.J."/>
            <person name="Wisecaver J.H."/>
            <person name="Moore B.S."/>
        </authorList>
    </citation>
    <scope>NUCLEOTIDE SEQUENCE [LARGE SCALE GENOMIC DNA]</scope>
    <source>
        <strain evidence="2 3">12B1</strain>
    </source>
</reference>
<comment type="caution">
    <text evidence="2">The sequence shown here is derived from an EMBL/GenBank/DDBJ whole genome shotgun (WGS) entry which is preliminary data.</text>
</comment>
<proteinExistence type="predicted"/>
<accession>A0AB34JV87</accession>
<dbReference type="SUPFAM" id="SSF53448">
    <property type="entry name" value="Nucleotide-diphospho-sugar transferases"/>
    <property type="match status" value="1"/>
</dbReference>
<dbReference type="CDD" id="cd00761">
    <property type="entry name" value="Glyco_tranf_GTA_type"/>
    <property type="match status" value="1"/>
</dbReference>
<keyword evidence="3" id="KW-1185">Reference proteome</keyword>
<evidence type="ECO:0008006" key="4">
    <source>
        <dbReference type="Google" id="ProtNLM"/>
    </source>
</evidence>
<name>A0AB34JV87_PRYPA</name>
<dbReference type="EMBL" id="JBGBPQ010000004">
    <property type="protein sequence ID" value="KAL1524843.1"/>
    <property type="molecule type" value="Genomic_DNA"/>
</dbReference>
<evidence type="ECO:0000313" key="3">
    <source>
        <dbReference type="Proteomes" id="UP001515480"/>
    </source>
</evidence>
<gene>
    <name evidence="2" type="ORF">AB1Y20_019723</name>
</gene>
<evidence type="ECO:0000313" key="2">
    <source>
        <dbReference type="EMBL" id="KAL1524843.1"/>
    </source>
</evidence>
<dbReference type="AlphaFoldDB" id="A0AB34JV87"/>
<protein>
    <recommendedName>
        <fullName evidence="4">Glycosyltransferase 2-like domain-containing protein</fullName>
    </recommendedName>
</protein>
<feature type="region of interest" description="Disordered" evidence="1">
    <location>
        <begin position="91"/>
        <end position="132"/>
    </location>
</feature>
<dbReference type="InterPro" id="IPR029044">
    <property type="entry name" value="Nucleotide-diphossugar_trans"/>
</dbReference>